<dbReference type="InterPro" id="IPR018389">
    <property type="entry name" value="DctP_fam"/>
</dbReference>
<accession>A0A9W7NIM7</accession>
<evidence type="ECO:0000256" key="1">
    <source>
        <dbReference type="ARBA" id="ARBA00022729"/>
    </source>
</evidence>
<dbReference type="EMBL" id="QOKW01000011">
    <property type="protein sequence ID" value="KAA0679782.1"/>
    <property type="molecule type" value="Genomic_DNA"/>
</dbReference>
<evidence type="ECO:0000313" key="3">
    <source>
        <dbReference type="EMBL" id="KAA0679782.1"/>
    </source>
</evidence>
<feature type="signal peptide" evidence="2">
    <location>
        <begin position="1"/>
        <end position="27"/>
    </location>
</feature>
<dbReference type="Proteomes" id="UP000480854">
    <property type="component" value="Unassembled WGS sequence"/>
</dbReference>
<dbReference type="AlphaFoldDB" id="A0A9W7NIM7"/>
<keyword evidence="4" id="KW-1185">Reference proteome</keyword>
<dbReference type="GO" id="GO:0055085">
    <property type="term" value="P:transmembrane transport"/>
    <property type="evidence" value="ECO:0007669"/>
    <property type="project" value="InterPro"/>
</dbReference>
<dbReference type="OrthoDB" id="7375081at2"/>
<feature type="chain" id="PRO_5040906116" evidence="2">
    <location>
        <begin position="28"/>
        <end position="328"/>
    </location>
</feature>
<dbReference type="Gene3D" id="3.40.190.170">
    <property type="entry name" value="Bacterial extracellular solute-binding protein, family 7"/>
    <property type="match status" value="1"/>
</dbReference>
<gene>
    <name evidence="3" type="ORF">DS843_15530</name>
</gene>
<dbReference type="GO" id="GO:0030288">
    <property type="term" value="C:outer membrane-bounded periplasmic space"/>
    <property type="evidence" value="ECO:0007669"/>
    <property type="project" value="InterPro"/>
</dbReference>
<sequence length="328" mass="35646">MSIITRTWRVAALGLALATVAGGGALAADYTLSVNTALAQQDPLYKGLEEFKKNVEARSGGKMAVRLFPGSQLGKDEDVLEQARAGAGVAVVVDGGRLAVFVKEFGVLGGPYLAQGYDGIRKVVTSPMFDQWSDKLRKASGHQVLSFNWWQGERHLLTNKPVKGPEDLAGIRMRTPGAPVWMETIRAMGATPTPMGWSEVYTGLQQKVIDGVEAQHPASFGSRLYEVTNRVTKTGHINLITGIVTSAAWFDKLPADQQTILKEEALKAGDSASRATQASLAEFEKQMKDKGMTIEEIDVTPFRKATAPVYEKLGYADLHKEVEKLLQN</sequence>
<dbReference type="PIRSF" id="PIRSF006470">
    <property type="entry name" value="DctB"/>
    <property type="match status" value="1"/>
</dbReference>
<dbReference type="PANTHER" id="PTHR33376:SF3">
    <property type="entry name" value="C4-DICARBOXYLATE-BINDING PROTEIN"/>
    <property type="match status" value="1"/>
</dbReference>
<reference evidence="3 4" key="1">
    <citation type="submission" date="2018-07" db="EMBL/GenBank/DDBJ databases">
        <title>Genome sequence of Azospirillum sp. ATCC 49961.</title>
        <authorList>
            <person name="Sant'Anna F.H."/>
            <person name="Baldani J.I."/>
            <person name="Zilli J.E."/>
            <person name="Reis V.M."/>
            <person name="Hartmann A."/>
            <person name="Cruz L."/>
            <person name="de Souza E.M."/>
            <person name="de Oliveira Pedrosa F."/>
            <person name="Passaglia L.M.P."/>
        </authorList>
    </citation>
    <scope>NUCLEOTIDE SEQUENCE [LARGE SCALE GENOMIC DNA]</scope>
    <source>
        <strain evidence="3 4">ATCC 49961</strain>
    </source>
</reference>
<dbReference type="InterPro" id="IPR004682">
    <property type="entry name" value="TRAP_DctP"/>
</dbReference>
<protein>
    <submittedName>
        <fullName evidence="3">C4-dicarboxylate ABC transporter</fullName>
    </submittedName>
</protein>
<evidence type="ECO:0000313" key="4">
    <source>
        <dbReference type="Proteomes" id="UP000480854"/>
    </source>
</evidence>
<organism evidence="3 4">
    <name type="scientific">Roseomonas genomospecies 6</name>
    <dbReference type="NCBI Taxonomy" id="214106"/>
    <lineage>
        <taxon>Bacteria</taxon>
        <taxon>Pseudomonadati</taxon>
        <taxon>Pseudomonadota</taxon>
        <taxon>Alphaproteobacteria</taxon>
        <taxon>Acetobacterales</taxon>
        <taxon>Roseomonadaceae</taxon>
        <taxon>Roseomonas</taxon>
    </lineage>
</organism>
<comment type="caution">
    <text evidence="3">The sequence shown here is derived from an EMBL/GenBank/DDBJ whole genome shotgun (WGS) entry which is preliminary data.</text>
</comment>
<dbReference type="CDD" id="cd13669">
    <property type="entry name" value="PBP2_TRAP_TM0322_like"/>
    <property type="match status" value="1"/>
</dbReference>
<evidence type="ECO:0000256" key="2">
    <source>
        <dbReference type="SAM" id="SignalP"/>
    </source>
</evidence>
<dbReference type="InterPro" id="IPR038404">
    <property type="entry name" value="TRAP_DctP_sf"/>
</dbReference>
<keyword evidence="1 2" id="KW-0732">Signal</keyword>
<dbReference type="PANTHER" id="PTHR33376">
    <property type="match status" value="1"/>
</dbReference>
<dbReference type="Pfam" id="PF03480">
    <property type="entry name" value="DctP"/>
    <property type="match status" value="1"/>
</dbReference>
<dbReference type="NCBIfam" id="NF037995">
    <property type="entry name" value="TRAP_S1"/>
    <property type="match status" value="1"/>
</dbReference>
<name>A0A9W7NIM7_9PROT</name>
<dbReference type="RefSeq" id="WP_149469813.1">
    <property type="nucleotide sequence ID" value="NZ_QOKW01000011.1"/>
</dbReference>
<proteinExistence type="predicted"/>